<evidence type="ECO:0000313" key="2">
    <source>
        <dbReference type="Proteomes" id="UP001243989"/>
    </source>
</evidence>
<proteinExistence type="predicted"/>
<dbReference type="Proteomes" id="UP001243989">
    <property type="component" value="Unassembled WGS sequence"/>
</dbReference>
<dbReference type="EMBL" id="JAHMHQ010000013">
    <property type="protein sequence ID" value="KAK1635195.1"/>
    <property type="molecule type" value="Genomic_DNA"/>
</dbReference>
<reference evidence="1" key="1">
    <citation type="submission" date="2021-06" db="EMBL/GenBank/DDBJ databases">
        <title>Comparative genomics, transcriptomics and evolutionary studies reveal genomic signatures of adaptation to plant cell wall in hemibiotrophic fungi.</title>
        <authorList>
            <consortium name="DOE Joint Genome Institute"/>
            <person name="Baroncelli R."/>
            <person name="Diaz J.F."/>
            <person name="Benocci T."/>
            <person name="Peng M."/>
            <person name="Battaglia E."/>
            <person name="Haridas S."/>
            <person name="Andreopoulos W."/>
            <person name="Labutti K."/>
            <person name="Pangilinan J."/>
            <person name="Floch G.L."/>
            <person name="Makela M.R."/>
            <person name="Henrissat B."/>
            <person name="Grigoriev I.V."/>
            <person name="Crouch J.A."/>
            <person name="De Vries R.P."/>
            <person name="Sukno S.A."/>
            <person name="Thon M.R."/>
        </authorList>
    </citation>
    <scope>NUCLEOTIDE SEQUENCE</scope>
    <source>
        <strain evidence="1">CBS 102054</strain>
    </source>
</reference>
<protein>
    <submittedName>
        <fullName evidence="1">Uncharacterized protein</fullName>
    </submittedName>
</protein>
<dbReference type="RefSeq" id="XP_060443802.1">
    <property type="nucleotide sequence ID" value="XM_060590658.1"/>
</dbReference>
<comment type="caution">
    <text evidence="1">The sequence shown here is derived from an EMBL/GenBank/DDBJ whole genome shotgun (WGS) entry which is preliminary data.</text>
</comment>
<keyword evidence="2" id="KW-1185">Reference proteome</keyword>
<gene>
    <name evidence="1" type="ORF">BDP81DRAFT_430996</name>
</gene>
<name>A0AAI9ZNE8_9PEZI</name>
<accession>A0AAI9ZNE8</accession>
<sequence length="78" mass="8520">MSDRGFRGCHDIWGARMVLTRSIGMLPRQQTWGHGVGPVFGGMRIGLARSAPGRRPDSNFALPVHTFADLAIRSTINS</sequence>
<evidence type="ECO:0000313" key="1">
    <source>
        <dbReference type="EMBL" id="KAK1635195.1"/>
    </source>
</evidence>
<dbReference type="GeneID" id="85475520"/>
<dbReference type="AlphaFoldDB" id="A0AAI9ZNE8"/>
<organism evidence="1 2">
    <name type="scientific">Colletotrichum phormii</name>
    <dbReference type="NCBI Taxonomy" id="359342"/>
    <lineage>
        <taxon>Eukaryota</taxon>
        <taxon>Fungi</taxon>
        <taxon>Dikarya</taxon>
        <taxon>Ascomycota</taxon>
        <taxon>Pezizomycotina</taxon>
        <taxon>Sordariomycetes</taxon>
        <taxon>Hypocreomycetidae</taxon>
        <taxon>Glomerellales</taxon>
        <taxon>Glomerellaceae</taxon>
        <taxon>Colletotrichum</taxon>
        <taxon>Colletotrichum acutatum species complex</taxon>
    </lineage>
</organism>